<accession>A0ABW4JWL4</accession>
<dbReference type="PROSITE" id="PS51318">
    <property type="entry name" value="TAT"/>
    <property type="match status" value="1"/>
</dbReference>
<evidence type="ECO:0000256" key="1">
    <source>
        <dbReference type="ARBA" id="ARBA00022729"/>
    </source>
</evidence>
<feature type="chain" id="PRO_5047305441" evidence="2">
    <location>
        <begin position="29"/>
        <end position="364"/>
    </location>
</feature>
<name>A0ABW4JWL4_9HYPH</name>
<dbReference type="InterPro" id="IPR006311">
    <property type="entry name" value="TAT_signal"/>
</dbReference>
<dbReference type="CDD" id="cd13604">
    <property type="entry name" value="PBP2_TRAP_ketoacid_lactate_like"/>
    <property type="match status" value="1"/>
</dbReference>
<keyword evidence="4" id="KW-1185">Reference proteome</keyword>
<dbReference type="EMBL" id="JBHUFA010000004">
    <property type="protein sequence ID" value="MFD1696522.1"/>
    <property type="molecule type" value="Genomic_DNA"/>
</dbReference>
<dbReference type="RefSeq" id="WP_149892616.1">
    <property type="nucleotide sequence ID" value="NZ_JBHUFA010000004.1"/>
</dbReference>
<dbReference type="Pfam" id="PF03480">
    <property type="entry name" value="DctP"/>
    <property type="match status" value="1"/>
</dbReference>
<dbReference type="InterPro" id="IPR026289">
    <property type="entry name" value="SBP_TakP-like"/>
</dbReference>
<dbReference type="PIRSF" id="PIRSF039026">
    <property type="entry name" value="SiaP"/>
    <property type="match status" value="1"/>
</dbReference>
<dbReference type="Gene3D" id="3.40.190.170">
    <property type="entry name" value="Bacterial extracellular solute-binding protein, family 7"/>
    <property type="match status" value="1"/>
</dbReference>
<feature type="signal peptide" evidence="2">
    <location>
        <begin position="1"/>
        <end position="28"/>
    </location>
</feature>
<comment type="caution">
    <text evidence="3">The sequence shown here is derived from an EMBL/GenBank/DDBJ whole genome shotgun (WGS) entry which is preliminary data.</text>
</comment>
<dbReference type="InterPro" id="IPR038404">
    <property type="entry name" value="TRAP_DctP_sf"/>
</dbReference>
<gene>
    <name evidence="3" type="ORF">ACFSC7_13425</name>
</gene>
<evidence type="ECO:0000256" key="2">
    <source>
        <dbReference type="SAM" id="SignalP"/>
    </source>
</evidence>
<dbReference type="InterPro" id="IPR018389">
    <property type="entry name" value="DctP_fam"/>
</dbReference>
<dbReference type="NCBIfam" id="NF037995">
    <property type="entry name" value="TRAP_S1"/>
    <property type="match status" value="1"/>
</dbReference>
<keyword evidence="1 2" id="KW-0732">Signal</keyword>
<dbReference type="Gene3D" id="3.40.190.10">
    <property type="entry name" value="Periplasmic binding protein-like II"/>
    <property type="match status" value="1"/>
</dbReference>
<proteinExistence type="predicted"/>
<dbReference type="PANTHER" id="PTHR33376:SF5">
    <property type="entry name" value="EXTRACYTOPLASMIC SOLUTE RECEPTOR PROTEIN"/>
    <property type="match status" value="1"/>
</dbReference>
<protein>
    <submittedName>
        <fullName evidence="3">TRAP transporter substrate-binding protein</fullName>
    </submittedName>
</protein>
<dbReference type="PANTHER" id="PTHR33376">
    <property type="match status" value="1"/>
</dbReference>
<sequence>MNRRRFLKSATLATGSAGLTSLAAPALAQNKLTWRMVTCWPKSFPGIGASAERLAQRITRASAGRLTIQVYSAGELVPPFQALDAVIDGAAEMCHSSSYYWQNKSVALNFFAGLPYGMTMREQSAWIHELDGQALWDEIYAPFGVQAFLCGNSGNQAGGWFRKELTGLDSVKGLRFRTPGFGGRIWEKLGATVTNVPPGEIYPALQSGTLDAAEFAGPFNDLALGFYQAASYLYLSSFNEPAQGVELVVSKEKFQALPEDLQQIVRDACQAETDQMTNSYFANDPRALKTLVDQHGVQVRDFPEDIKQAGAAAAQEIYAELLASEDALTRRTAESFVDAMRLLRGRSESNEGLYIQTRAKYFTL</sequence>
<evidence type="ECO:0000313" key="3">
    <source>
        <dbReference type="EMBL" id="MFD1696522.1"/>
    </source>
</evidence>
<reference evidence="4" key="1">
    <citation type="journal article" date="2019" name="Int. J. Syst. Evol. Microbiol.">
        <title>The Global Catalogue of Microorganisms (GCM) 10K type strain sequencing project: providing services to taxonomists for standard genome sequencing and annotation.</title>
        <authorList>
            <consortium name="The Broad Institute Genomics Platform"/>
            <consortium name="The Broad Institute Genome Sequencing Center for Infectious Disease"/>
            <person name="Wu L."/>
            <person name="Ma J."/>
        </authorList>
    </citation>
    <scope>NUCLEOTIDE SEQUENCE [LARGE SCALE GENOMIC DNA]</scope>
    <source>
        <strain evidence="4">JCM 3369</strain>
    </source>
</reference>
<organism evidence="3 4">
    <name type="scientific">Roseibium aestuarii</name>
    <dbReference type="NCBI Taxonomy" id="2600299"/>
    <lineage>
        <taxon>Bacteria</taxon>
        <taxon>Pseudomonadati</taxon>
        <taxon>Pseudomonadota</taxon>
        <taxon>Alphaproteobacteria</taxon>
        <taxon>Hyphomicrobiales</taxon>
        <taxon>Stappiaceae</taxon>
        <taxon>Roseibium</taxon>
    </lineage>
</organism>
<evidence type="ECO:0000313" key="4">
    <source>
        <dbReference type="Proteomes" id="UP001597327"/>
    </source>
</evidence>
<dbReference type="Proteomes" id="UP001597327">
    <property type="component" value="Unassembled WGS sequence"/>
</dbReference>